<feature type="compositionally biased region" description="Low complexity" evidence="10">
    <location>
        <begin position="2741"/>
        <end position="2751"/>
    </location>
</feature>
<dbReference type="InterPro" id="IPR050520">
    <property type="entry name" value="INO80/SWR1_helicase"/>
</dbReference>
<feature type="compositionally biased region" description="Acidic residues" evidence="10">
    <location>
        <begin position="612"/>
        <end position="623"/>
    </location>
</feature>
<keyword evidence="4" id="KW-0378">Hydrolase</keyword>
<feature type="domain" description="Helicase C-terminal" evidence="12">
    <location>
        <begin position="1698"/>
        <end position="1853"/>
    </location>
</feature>
<evidence type="ECO:0000256" key="8">
    <source>
        <dbReference type="ARBA" id="ARBA00023125"/>
    </source>
</evidence>
<accession>A0AAW1Q8M3</accession>
<dbReference type="Gene3D" id="3.40.50.10810">
    <property type="entry name" value="Tandem AAA-ATPase domain"/>
    <property type="match status" value="1"/>
</dbReference>
<feature type="region of interest" description="Disordered" evidence="10">
    <location>
        <begin position="562"/>
        <end position="642"/>
    </location>
</feature>
<feature type="region of interest" description="Disordered" evidence="10">
    <location>
        <begin position="484"/>
        <end position="549"/>
    </location>
</feature>
<feature type="compositionally biased region" description="Polar residues" evidence="10">
    <location>
        <begin position="2690"/>
        <end position="2707"/>
    </location>
</feature>
<feature type="domain" description="HSA" evidence="13">
    <location>
        <begin position="357"/>
        <end position="429"/>
    </location>
</feature>
<feature type="compositionally biased region" description="Polar residues" evidence="10">
    <location>
        <begin position="669"/>
        <end position="681"/>
    </location>
</feature>
<keyword evidence="6" id="KW-0067">ATP-binding</keyword>
<evidence type="ECO:0000259" key="11">
    <source>
        <dbReference type="PROSITE" id="PS51192"/>
    </source>
</evidence>
<dbReference type="FunFam" id="3.40.50.300:FF:002272">
    <property type="entry name" value="protein PHOTOPERIOD-INDEPENDENT EARLY FLOWERING 1 isoform X1"/>
    <property type="match status" value="1"/>
</dbReference>
<keyword evidence="9" id="KW-0539">Nucleus</keyword>
<dbReference type="InterPro" id="IPR014001">
    <property type="entry name" value="Helicase_ATP-bd"/>
</dbReference>
<feature type="compositionally biased region" description="Low complexity" evidence="10">
    <location>
        <begin position="2351"/>
        <end position="2383"/>
    </location>
</feature>
<dbReference type="PANTHER" id="PTHR45685:SF1">
    <property type="entry name" value="HELICASE SRCAP"/>
    <property type="match status" value="1"/>
</dbReference>
<dbReference type="FunFam" id="3.40.50.10810:FF:000005">
    <property type="entry name" value="Photoperiod-independent early flowering 1"/>
    <property type="match status" value="1"/>
</dbReference>
<dbReference type="SMART" id="SM00487">
    <property type="entry name" value="DEXDc"/>
    <property type="match status" value="1"/>
</dbReference>
<dbReference type="CDD" id="cd18003">
    <property type="entry name" value="DEXQc_SRCAP"/>
    <property type="match status" value="1"/>
</dbReference>
<feature type="compositionally biased region" description="Low complexity" evidence="10">
    <location>
        <begin position="294"/>
        <end position="309"/>
    </location>
</feature>
<evidence type="ECO:0000256" key="4">
    <source>
        <dbReference type="ARBA" id="ARBA00022801"/>
    </source>
</evidence>
<feature type="region of interest" description="Disordered" evidence="10">
    <location>
        <begin position="2721"/>
        <end position="2751"/>
    </location>
</feature>
<feature type="compositionally biased region" description="Low complexity" evidence="10">
    <location>
        <begin position="91"/>
        <end position="100"/>
    </location>
</feature>
<dbReference type="PANTHER" id="PTHR45685">
    <property type="entry name" value="HELICASE SRCAP-RELATED"/>
    <property type="match status" value="1"/>
</dbReference>
<dbReference type="SUPFAM" id="SSF52540">
    <property type="entry name" value="P-loop containing nucleoside triphosphate hydrolases"/>
    <property type="match status" value="2"/>
</dbReference>
<comment type="subcellular location">
    <subcellularLocation>
        <location evidence="1">Nucleus</location>
    </subcellularLocation>
</comment>
<dbReference type="InterPro" id="IPR001650">
    <property type="entry name" value="Helicase_C-like"/>
</dbReference>
<feature type="region of interest" description="Disordered" evidence="10">
    <location>
        <begin position="1906"/>
        <end position="1962"/>
    </location>
</feature>
<proteinExistence type="inferred from homology"/>
<feature type="region of interest" description="Disordered" evidence="10">
    <location>
        <begin position="2953"/>
        <end position="3019"/>
    </location>
</feature>
<keyword evidence="7" id="KW-0156">Chromatin regulator</keyword>
<evidence type="ECO:0000259" key="13">
    <source>
        <dbReference type="PROSITE" id="PS51204"/>
    </source>
</evidence>
<protein>
    <submittedName>
        <fullName evidence="14">Uncharacterized protein</fullName>
    </submittedName>
</protein>
<dbReference type="InterPro" id="IPR049730">
    <property type="entry name" value="SNF2/RAD54-like_C"/>
</dbReference>
<feature type="compositionally biased region" description="Low complexity" evidence="10">
    <location>
        <begin position="2847"/>
        <end position="2872"/>
    </location>
</feature>
<evidence type="ECO:0000313" key="15">
    <source>
        <dbReference type="Proteomes" id="UP001438707"/>
    </source>
</evidence>
<feature type="domain" description="Helicase ATP-binding" evidence="11">
    <location>
        <begin position="1158"/>
        <end position="1323"/>
    </location>
</feature>
<dbReference type="InterPro" id="IPR000330">
    <property type="entry name" value="SNF2_N"/>
</dbReference>
<feature type="compositionally biased region" description="Low complexity" evidence="10">
    <location>
        <begin position="2975"/>
        <end position="2999"/>
    </location>
</feature>
<feature type="region of interest" description="Disordered" evidence="10">
    <location>
        <begin position="2278"/>
        <end position="2406"/>
    </location>
</feature>
<feature type="compositionally biased region" description="Pro residues" evidence="10">
    <location>
        <begin position="2964"/>
        <end position="2974"/>
    </location>
</feature>
<feature type="compositionally biased region" description="Low complexity" evidence="10">
    <location>
        <begin position="2953"/>
        <end position="2963"/>
    </location>
</feature>
<dbReference type="SMART" id="SM00490">
    <property type="entry name" value="HELICc"/>
    <property type="match status" value="1"/>
</dbReference>
<dbReference type="GO" id="GO:0004386">
    <property type="term" value="F:helicase activity"/>
    <property type="evidence" value="ECO:0007669"/>
    <property type="project" value="UniProtKB-KW"/>
</dbReference>
<dbReference type="CDD" id="cd18793">
    <property type="entry name" value="SF2_C_SNF"/>
    <property type="match status" value="1"/>
</dbReference>
<evidence type="ECO:0000256" key="5">
    <source>
        <dbReference type="ARBA" id="ARBA00022806"/>
    </source>
</evidence>
<dbReference type="GO" id="GO:0005524">
    <property type="term" value="F:ATP binding"/>
    <property type="evidence" value="ECO:0007669"/>
    <property type="project" value="UniProtKB-KW"/>
</dbReference>
<evidence type="ECO:0000256" key="7">
    <source>
        <dbReference type="ARBA" id="ARBA00022853"/>
    </source>
</evidence>
<dbReference type="InterPro" id="IPR014012">
    <property type="entry name" value="HSA_dom"/>
</dbReference>
<feature type="compositionally biased region" description="Low complexity" evidence="10">
    <location>
        <begin position="2670"/>
        <end position="2689"/>
    </location>
</feature>
<feature type="compositionally biased region" description="Basic and acidic residues" evidence="10">
    <location>
        <begin position="624"/>
        <end position="636"/>
    </location>
</feature>
<feature type="compositionally biased region" description="Low complexity" evidence="10">
    <location>
        <begin position="2623"/>
        <end position="2649"/>
    </location>
</feature>
<comment type="similarity">
    <text evidence="2">Belongs to the SNF2/RAD54 helicase family. SWR1 subfamily.</text>
</comment>
<dbReference type="Pfam" id="PF00176">
    <property type="entry name" value="SNF2-rel_dom"/>
    <property type="match status" value="1"/>
</dbReference>
<feature type="compositionally biased region" description="Low complexity" evidence="10">
    <location>
        <begin position="1006"/>
        <end position="1029"/>
    </location>
</feature>
<feature type="compositionally biased region" description="Acidic residues" evidence="10">
    <location>
        <begin position="835"/>
        <end position="864"/>
    </location>
</feature>
<evidence type="ECO:0000256" key="1">
    <source>
        <dbReference type="ARBA" id="ARBA00004123"/>
    </source>
</evidence>
<dbReference type="Pfam" id="PF00271">
    <property type="entry name" value="Helicase_C"/>
    <property type="match status" value="1"/>
</dbReference>
<feature type="compositionally biased region" description="Basic and acidic residues" evidence="10">
    <location>
        <begin position="764"/>
        <end position="776"/>
    </location>
</feature>
<dbReference type="InterPro" id="IPR038718">
    <property type="entry name" value="SNF2-like_sf"/>
</dbReference>
<dbReference type="GO" id="GO:0006338">
    <property type="term" value="P:chromatin remodeling"/>
    <property type="evidence" value="ECO:0007669"/>
    <property type="project" value="TreeGrafter"/>
</dbReference>
<feature type="compositionally biased region" description="Low complexity" evidence="10">
    <location>
        <begin position="2315"/>
        <end position="2325"/>
    </location>
</feature>
<evidence type="ECO:0000256" key="6">
    <source>
        <dbReference type="ARBA" id="ARBA00022840"/>
    </source>
</evidence>
<evidence type="ECO:0000256" key="10">
    <source>
        <dbReference type="SAM" id="MobiDB-lite"/>
    </source>
</evidence>
<dbReference type="SMART" id="SM00573">
    <property type="entry name" value="HSA"/>
    <property type="match status" value="1"/>
</dbReference>
<feature type="region of interest" description="Disordered" evidence="10">
    <location>
        <begin position="2614"/>
        <end position="2707"/>
    </location>
</feature>
<evidence type="ECO:0000256" key="3">
    <source>
        <dbReference type="ARBA" id="ARBA00022741"/>
    </source>
</evidence>
<feature type="compositionally biased region" description="Low complexity" evidence="10">
    <location>
        <begin position="2801"/>
        <end position="2822"/>
    </location>
</feature>
<dbReference type="Pfam" id="PF07529">
    <property type="entry name" value="HSA"/>
    <property type="match status" value="1"/>
</dbReference>
<organism evidence="14 15">
    <name type="scientific">Apatococcus lobatus</name>
    <dbReference type="NCBI Taxonomy" id="904363"/>
    <lineage>
        <taxon>Eukaryota</taxon>
        <taxon>Viridiplantae</taxon>
        <taxon>Chlorophyta</taxon>
        <taxon>core chlorophytes</taxon>
        <taxon>Trebouxiophyceae</taxon>
        <taxon>Chlorellales</taxon>
        <taxon>Chlorellaceae</taxon>
        <taxon>Apatococcus</taxon>
    </lineage>
</organism>
<dbReference type="PROSITE" id="PS51192">
    <property type="entry name" value="HELICASE_ATP_BIND_1"/>
    <property type="match status" value="1"/>
</dbReference>
<dbReference type="PROSITE" id="PS51194">
    <property type="entry name" value="HELICASE_CTER"/>
    <property type="match status" value="1"/>
</dbReference>
<feature type="compositionally biased region" description="Low complexity" evidence="10">
    <location>
        <begin position="111"/>
        <end position="130"/>
    </location>
</feature>
<dbReference type="InterPro" id="IPR027417">
    <property type="entry name" value="P-loop_NTPase"/>
</dbReference>
<feature type="compositionally biased region" description="Basic residues" evidence="10">
    <location>
        <begin position="159"/>
        <end position="177"/>
    </location>
</feature>
<name>A0AAW1Q8M3_9CHLO</name>
<feature type="compositionally biased region" description="Basic and acidic residues" evidence="10">
    <location>
        <begin position="1092"/>
        <end position="1109"/>
    </location>
</feature>
<feature type="region of interest" description="Disordered" evidence="10">
    <location>
        <begin position="663"/>
        <end position="1032"/>
    </location>
</feature>
<evidence type="ECO:0000313" key="14">
    <source>
        <dbReference type="EMBL" id="KAK9818545.1"/>
    </source>
</evidence>
<feature type="compositionally biased region" description="Low complexity" evidence="10">
    <location>
        <begin position="537"/>
        <end position="549"/>
    </location>
</feature>
<sequence>MSVTRQPGYPSKEFGWQRIRQLWVIASTGHRFIHRGQGERNTPCTAEERRHILQQCIIRAGMARGTKRAAPDQGPASDTMEAGMSHDTGEASGLSLSRASGRSKRGGRGNPGSPRRGRSASLASASLPSATPQDTPASPAPMQVETGPAAEDGEEAPALKRRGRPPGRGRGRGRGRSLQRPQSKLARESSAPSTGPRSLPITPDTATLSADDDEESSPDKKPSKRSRRRGLQAPVRTTRHSHAPPSHGAPVGAKSETPGPSEADAATDDGDGDGPPSSPAGRRTGRTRDELAGASASPAAPSDSAPAASDSDDDNIVSSPKQADDMDEDELMERQDQEDEVMQRAAEIRRMKAAASRTGWQEPKRPKGHREHLHEEMQWMAKEFSKERRWKLGQAKRLSKAVTRSNLDVDSRSKRKEKEELAKLQRHAGWIAKEVMGFWRKAERVVYYKHQAVLDARKREAYDKQLDFLVDQTQRYSSLLAQRLTHGDGGRTPTPPHPLLPSARQDTSIRTQGAPGGPPTSADPMLLDGLHPEEAQPSKAAEPAADASEPAAALGLVGQPAAPLKVPVPEDGDGHEDMLADGDDSGGTEDEDGSASGASSQDVSMGHSSQEQVDEATLEEEEAQEVREGGRNHAAELADLQQEAELPLEELLAQYGFVVPDDSPRSALSPRNQTCTATSPSAPDAGPSSRVVKDAPPALRQRRRAEPPGPSSAAQEISHAGGMMDAAPATDQTRPSNAAEAPAPARSQPEPANPLNVLGPPVSDPRKLFKTIERHAKATRQASLDNAQPIHVSMGQHPHPLPTLGADSAGADEEQIGAGEQEGDRPEQVAREIASDLDSDGDSGMEVGETEEEDDEETLEEEERLAEQEGGRSKEHHALELQQLDAEADMPIEELLARYRAQASSPSPSETDEAALPSAAGYNATANPDQLHGSGSEPMPTITASSQPNEAKTLALPHALTKDPSEPPSEPLNATGPLPISAAAAAASAPPSSQDTSHASDSMLTGAGASQHAAQHGGAGAASASAKAQMLPVSGDEEGALVAKDKAPGAEKGRGRVNDIAGEASAGAGDEPAQVVQGKVPGAGKGRGRGQKSAEEARAEAEQKAADERARIQDVADLASSVQPTGDTLATANVHAEVPFLLKHTLREYQHIGLNWMLTLNERRLNGILADEMGLGKTIMTIALLAHMACEKGDWGPHLVVVPTSVMLNWEMEFKKWCPAFKLLTYYGSARERRLKRQGWSKPNAFHVCITSYTLILQDAKMFRRKKWKFLILDEAHMIKNWKSQRWQTLLNFNSRRRLLITGTPLQNDLMELWSLMHFLMPQVFASHAHFKDWFSNPLSGMVEGQEAVNKSLVDRLHSVLRPFLLRRLKADVEKQLPGKHEHVLRCRLSKRQRLLYEEYMASSDTRARLSGGSYLGIINVLMQLRKVCDHPDLFEPRPIVSSFDLPRIEEHWPSLALKPLGGTLLAPDMPGLPSWIHLPLPGCTSLLGHLGAQRWLASRQAMEAIGEASEELDWSARELLHSLDRRPAKSALTVVADFQRRLTNQRVRWAKDRQVKAFHLSRDRCSQAPSVSRELLAKLSFSLLPHRIHAVASEPGRVWEYADAVLQAVKSPLERVEELDEIIRTFMCVIPQARAPPPVCWCSHPSSAAVTAAAHRSMAGAELWATKGAPLRMPLVRQQLFFPDRRLLQYDCGKLQELAGLLHRLKTGGHKALIFTQMSRMLDILEAFLNLHSYTYLRLDGSTKPEQRQILMQRFNTNPKIFVFILSTRSGGVGMNLTGADTVIFYDSDWNPAMDAQAQDRCHRIGQTREVHIYRLISERTIEENILLKSDQKRHLDFLAIQSGGFNPDALRRFSPQDLFNMSGKAEAQGPSADDIKAAMREAEDEGDAAAAAALEQEAAADLAEFNADPVPAATTEADGDDEDADPDDGREDAAPMLGEAGAQPPAIEAGPAEGQPSTTMEAAADVDEAELGVTQMMEQAGHGSDALAHLEASLRPIERYAVRIVEETHPGLAAADLEPASEADMPQEQWSLQELERIEAEQEAEAEEEGGAAAVADWDKAAADAAYQEEVERALEQQRLWEAEQAKQAAALQQEWEELQATQAAAQAAAAPKVLSANQVGKVPAQQWKSLSAIDANGASKKMKKKDKKRLKRLQCEEAAAAAAGIKLEALPYVPTKRHASEELHRRNSKKARFQDFPGYRDPARIKQEPHCPNGKAHGFGEKSPGTWLPWETNEDFILVSLVQQALLNLVAAPIPPSSQPQANQPQGFTVAAAARSRPGQMDPPTPGQVAAAGGAMGSQPGQQANHGAVGSQPPIAQPQQQAKRSEMELQQLADKANRQAGGQNAQGSLALQQPPSPLQRQPLASASQPASATAPQPTSAIHPLSQNPMRVGPATSAQAGPKLSKEVVRGIPEHVWQLVSDTLAAGGAAMSPAAATSALMTGRVRTPRQCEERFASLMQASRAAGAKRAPIPTVLVTRLRHRLVALLAGRACTPESIALAMSRATMDFEAVPPPGLKEVTGDKAATNAARQVFQQLVALLEETKGLPGAEAVPGAAVKEASPAEVSGLLQSVKRICGGAARGLSKQLGPITAALNSGASIREANADLIQRLQPPKPQPKPAALLPHQAGYPQSQPGQQQAAPSAHPNVPSGWVQDGRMGPSRSNAVQQYLSPQQQQQLLQQQHMQQPGTSQANQQKHQSGASVPTSAALRNLQQLQQMASAGRGGGQGASHAGRMDAAAESQSASQMQAQILRGTAKKSLLDQLGRPGTTPAQPKEPGQGLAGMQQQDAASMQARIASQQLSQQLPQQQGQPQSLQQSQAYAGQARHFQPQPQPQPQSGLMGLAQQTSAASRIQQQQQQQQALAQARQTGSGGGLASQGRLPSAEQNAQTALLQTLLASGHAAGNPSSGGVGVGQRLPHMPQAQLPGVLQALLTPANVQRLLSQLPALTTSNATAPSPATAQPPVPRPPSVPSASPYHVAGSESSVQEHSSVQQSVRLPQPNAPASRNGMYAAEGH</sequence>
<feature type="region of interest" description="Disordered" evidence="10">
    <location>
        <begin position="2765"/>
        <end position="2890"/>
    </location>
</feature>
<feature type="region of interest" description="Disordered" evidence="10">
    <location>
        <begin position="2182"/>
        <end position="2225"/>
    </location>
</feature>
<feature type="compositionally biased region" description="Acidic residues" evidence="10">
    <location>
        <begin position="1919"/>
        <end position="1932"/>
    </location>
</feature>
<comment type="caution">
    <text evidence="14">The sequence shown here is derived from an EMBL/GenBank/DDBJ whole genome shotgun (WGS) entry which is preliminary data.</text>
</comment>
<keyword evidence="5" id="KW-0347">Helicase</keyword>
<feature type="compositionally biased region" description="Polar residues" evidence="10">
    <location>
        <begin position="994"/>
        <end position="1003"/>
    </location>
</feature>
<dbReference type="GO" id="GO:0000812">
    <property type="term" value="C:Swr1 complex"/>
    <property type="evidence" value="ECO:0007669"/>
    <property type="project" value="TreeGrafter"/>
</dbReference>
<gene>
    <name evidence="14" type="ORF">WJX74_003377</name>
</gene>
<dbReference type="EMBL" id="JALJOS010000060">
    <property type="protein sequence ID" value="KAK9818545.1"/>
    <property type="molecule type" value="Genomic_DNA"/>
</dbReference>
<reference evidence="14 15" key="1">
    <citation type="journal article" date="2024" name="Nat. Commun.">
        <title>Phylogenomics reveals the evolutionary origins of lichenization in chlorophyte algae.</title>
        <authorList>
            <person name="Puginier C."/>
            <person name="Libourel C."/>
            <person name="Otte J."/>
            <person name="Skaloud P."/>
            <person name="Haon M."/>
            <person name="Grisel S."/>
            <person name="Petersen M."/>
            <person name="Berrin J.G."/>
            <person name="Delaux P.M."/>
            <person name="Dal Grande F."/>
            <person name="Keller J."/>
        </authorList>
    </citation>
    <scope>NUCLEOTIDE SEQUENCE [LARGE SCALE GENOMIC DNA]</scope>
    <source>
        <strain evidence="14 15">SAG 2145</strain>
    </source>
</reference>
<evidence type="ECO:0000259" key="12">
    <source>
        <dbReference type="PROSITE" id="PS51194"/>
    </source>
</evidence>
<keyword evidence="3" id="KW-0547">Nucleotide-binding</keyword>
<feature type="region of interest" description="Disordered" evidence="10">
    <location>
        <begin position="64"/>
        <end position="372"/>
    </location>
</feature>
<dbReference type="Proteomes" id="UP001438707">
    <property type="component" value="Unassembled WGS sequence"/>
</dbReference>
<dbReference type="GO" id="GO:0016887">
    <property type="term" value="F:ATP hydrolysis activity"/>
    <property type="evidence" value="ECO:0007669"/>
    <property type="project" value="TreeGrafter"/>
</dbReference>
<evidence type="ECO:0000256" key="9">
    <source>
        <dbReference type="ARBA" id="ARBA00023242"/>
    </source>
</evidence>
<feature type="compositionally biased region" description="Acidic residues" evidence="10">
    <location>
        <begin position="325"/>
        <end position="340"/>
    </location>
</feature>
<dbReference type="GO" id="GO:0003677">
    <property type="term" value="F:DNA binding"/>
    <property type="evidence" value="ECO:0007669"/>
    <property type="project" value="UniProtKB-KW"/>
</dbReference>
<dbReference type="GO" id="GO:0042393">
    <property type="term" value="F:histone binding"/>
    <property type="evidence" value="ECO:0007669"/>
    <property type="project" value="TreeGrafter"/>
</dbReference>
<keyword evidence="15" id="KW-1185">Reference proteome</keyword>
<dbReference type="Gene3D" id="3.40.50.300">
    <property type="entry name" value="P-loop containing nucleotide triphosphate hydrolases"/>
    <property type="match status" value="1"/>
</dbReference>
<dbReference type="PROSITE" id="PS51204">
    <property type="entry name" value="HSA"/>
    <property type="match status" value="1"/>
</dbReference>
<feature type="compositionally biased region" description="Polar residues" evidence="10">
    <location>
        <begin position="598"/>
        <end position="610"/>
    </location>
</feature>
<feature type="compositionally biased region" description="Low complexity" evidence="10">
    <location>
        <begin position="981"/>
        <end position="993"/>
    </location>
</feature>
<feature type="compositionally biased region" description="Basic and acidic residues" evidence="10">
    <location>
        <begin position="865"/>
        <end position="879"/>
    </location>
</feature>
<feature type="region of interest" description="Disordered" evidence="10">
    <location>
        <begin position="1062"/>
        <end position="1109"/>
    </location>
</feature>
<feature type="compositionally biased region" description="Basic and acidic residues" evidence="10">
    <location>
        <begin position="822"/>
        <end position="834"/>
    </location>
</feature>
<feature type="compositionally biased region" description="Acidic residues" evidence="10">
    <location>
        <begin position="570"/>
        <end position="593"/>
    </location>
</feature>
<evidence type="ECO:0000256" key="2">
    <source>
        <dbReference type="ARBA" id="ARBA00009220"/>
    </source>
</evidence>
<keyword evidence="8" id="KW-0238">DNA-binding</keyword>